<dbReference type="EMBL" id="JABEOU010000038">
    <property type="protein sequence ID" value="NNG58578.1"/>
    <property type="molecule type" value="Genomic_DNA"/>
</dbReference>
<comment type="caution">
    <text evidence="2">The sequence shown here is derived from an EMBL/GenBank/DDBJ whole genome shotgun (WGS) entry which is preliminary data.</text>
</comment>
<protein>
    <submittedName>
        <fullName evidence="2">Conjugal transfer protein</fullName>
    </submittedName>
</protein>
<dbReference type="RefSeq" id="WP_170170881.1">
    <property type="nucleotide sequence ID" value="NZ_JABEOU010000038.1"/>
</dbReference>
<name>A0A7Y2KR63_SPHPI</name>
<feature type="region of interest" description="Disordered" evidence="1">
    <location>
        <begin position="217"/>
        <end position="268"/>
    </location>
</feature>
<feature type="compositionally biased region" description="Low complexity" evidence="1">
    <location>
        <begin position="217"/>
        <end position="246"/>
    </location>
</feature>
<accession>A0A7Y2KR63</accession>
<evidence type="ECO:0000256" key="1">
    <source>
        <dbReference type="SAM" id="MobiDB-lite"/>
    </source>
</evidence>
<proteinExistence type="predicted"/>
<reference evidence="2 3" key="1">
    <citation type="submission" date="2020-05" db="EMBL/GenBank/DDBJ databases">
        <title>Draft Genome Sequences of Sphingomonas sp. Isolated from the International Space Station.</title>
        <authorList>
            <person name="Bijlani S."/>
            <person name="Singh N.K."/>
            <person name="Mason C.E."/>
            <person name="Wang C.C."/>
            <person name="Venkateswaran K."/>
        </authorList>
    </citation>
    <scope>NUCLEOTIDE SEQUENCE [LARGE SCALE GENOMIC DNA]</scope>
    <source>
        <strain evidence="2 3">FKI-L5-BR-P1</strain>
    </source>
</reference>
<evidence type="ECO:0000313" key="2">
    <source>
        <dbReference type="EMBL" id="NNG58578.1"/>
    </source>
</evidence>
<dbReference type="AlphaFoldDB" id="A0A7Y2KR63"/>
<sequence>MKSDVIYLPTGPVPALPSRRTRLMTGVVLAVAGLAMTSCTTFGTNISGKFGCGAPAGGSCAPATVIDDKALAEITGDTSFRPAVQYQQAPVRSAPESVAIAATGTVGVRPQKVLRIVFPAHTDGAGRYHETSVVQAVVDSGQWVAATNGHGPGLAASTTLNVSPEILSQLGAPIDAVTANERATAERLAAETTPVASSPASAAAPTVGAVAAARAKAKGGRPLAATRPVTPAPTSVSTPVAAASPAGQRIASSSPSNRPARFSPNVED</sequence>
<dbReference type="Proteomes" id="UP000550136">
    <property type="component" value="Unassembled WGS sequence"/>
</dbReference>
<evidence type="ECO:0000313" key="3">
    <source>
        <dbReference type="Proteomes" id="UP000550136"/>
    </source>
</evidence>
<organism evidence="2 3">
    <name type="scientific">Sphingomonas paucimobilis</name>
    <name type="common">Pseudomonas paucimobilis</name>
    <dbReference type="NCBI Taxonomy" id="13689"/>
    <lineage>
        <taxon>Bacteria</taxon>
        <taxon>Pseudomonadati</taxon>
        <taxon>Pseudomonadota</taxon>
        <taxon>Alphaproteobacteria</taxon>
        <taxon>Sphingomonadales</taxon>
        <taxon>Sphingomonadaceae</taxon>
        <taxon>Sphingomonas</taxon>
    </lineage>
</organism>
<gene>
    <name evidence="2" type="ORF">HKX06_14500</name>
</gene>